<dbReference type="PROSITE" id="PS51746">
    <property type="entry name" value="PPM_2"/>
    <property type="match status" value="1"/>
</dbReference>
<dbReference type="CDD" id="cd00143">
    <property type="entry name" value="PP2Cc"/>
    <property type="match status" value="1"/>
</dbReference>
<dbReference type="EMBL" id="JAGDFL010000010">
    <property type="protein sequence ID" value="KAG7401583.1"/>
    <property type="molecule type" value="Genomic_DNA"/>
</dbReference>
<keyword evidence="1" id="KW-0175">Coiled coil</keyword>
<accession>A0A8T1XC27</accession>
<dbReference type="PANTHER" id="PTHR47992">
    <property type="entry name" value="PROTEIN PHOSPHATASE"/>
    <property type="match status" value="1"/>
</dbReference>
<name>A0A8T1XC27_9STRA</name>
<keyword evidence="4" id="KW-1185">Reference proteome</keyword>
<protein>
    <recommendedName>
        <fullName evidence="2">PPM-type phosphatase domain-containing protein</fullName>
    </recommendedName>
</protein>
<dbReference type="InterPro" id="IPR015655">
    <property type="entry name" value="PP2C"/>
</dbReference>
<dbReference type="GO" id="GO:0004722">
    <property type="term" value="F:protein serine/threonine phosphatase activity"/>
    <property type="evidence" value="ECO:0007669"/>
    <property type="project" value="InterPro"/>
</dbReference>
<feature type="domain" description="PPM-type phosphatase" evidence="2">
    <location>
        <begin position="2"/>
        <end position="276"/>
    </location>
</feature>
<proteinExistence type="predicted"/>
<evidence type="ECO:0000313" key="3">
    <source>
        <dbReference type="EMBL" id="KAG7401583.1"/>
    </source>
</evidence>
<dbReference type="SMART" id="SM00332">
    <property type="entry name" value="PP2Cc"/>
    <property type="match status" value="1"/>
</dbReference>
<reference evidence="3" key="1">
    <citation type="submission" date="2021-02" db="EMBL/GenBank/DDBJ databases">
        <authorList>
            <person name="Palmer J.M."/>
        </authorList>
    </citation>
    <scope>NUCLEOTIDE SEQUENCE</scope>
    <source>
        <strain evidence="3">SCRP23</strain>
    </source>
</reference>
<evidence type="ECO:0000313" key="4">
    <source>
        <dbReference type="Proteomes" id="UP000693981"/>
    </source>
</evidence>
<organism evidence="3 4">
    <name type="scientific">Phytophthora boehmeriae</name>
    <dbReference type="NCBI Taxonomy" id="109152"/>
    <lineage>
        <taxon>Eukaryota</taxon>
        <taxon>Sar</taxon>
        <taxon>Stramenopiles</taxon>
        <taxon>Oomycota</taxon>
        <taxon>Peronosporomycetes</taxon>
        <taxon>Peronosporales</taxon>
        <taxon>Peronosporaceae</taxon>
        <taxon>Phytophthora</taxon>
    </lineage>
</organism>
<comment type="caution">
    <text evidence="3">The sequence shown here is derived from an EMBL/GenBank/DDBJ whole genome shotgun (WGS) entry which is preliminary data.</text>
</comment>
<dbReference type="Pfam" id="PF00481">
    <property type="entry name" value="PP2C"/>
    <property type="match status" value="1"/>
</dbReference>
<evidence type="ECO:0000259" key="2">
    <source>
        <dbReference type="PROSITE" id="PS51746"/>
    </source>
</evidence>
<feature type="coiled-coil region" evidence="1">
    <location>
        <begin position="12"/>
        <end position="39"/>
    </location>
</feature>
<dbReference type="OrthoDB" id="10264738at2759"/>
<gene>
    <name evidence="3" type="ORF">PHYBOEH_000115</name>
</gene>
<evidence type="ECO:0000256" key="1">
    <source>
        <dbReference type="SAM" id="Coils"/>
    </source>
</evidence>
<dbReference type="AlphaFoldDB" id="A0A8T1XC27"/>
<dbReference type="Proteomes" id="UP000693981">
    <property type="component" value="Unassembled WGS sequence"/>
</dbReference>
<sequence>MRIGEKTEPGGVADTADELQMLEDQLAVAIGEMQREVKQIDVEEIARRVERRHWCDKQHNHFLKAFSEGFHLVDTQLMQKNPSQDGSTALLIWFIAGDIKAGTEDDDSQSAAELKFYAVNVGDCRAVMCRGGRGVLLTSDHKPDRPDERQRIEKAGGFVGKLAGISRVYSAAGAGLTLQQESSKYLAVSRAFGDRALKIPTPLVSCEPDVKRYHVEDDDLFLVLGCDGIWDVLTEQEVVDIALPHFHDVKAAADAIVKAAYRKGSADNLTATVVQFGWKSKPQVQQPSVKSTTDTLVNSGEEEEEIDIFSI</sequence>
<dbReference type="InterPro" id="IPR001932">
    <property type="entry name" value="PPM-type_phosphatase-like_dom"/>
</dbReference>